<evidence type="ECO:0000313" key="5">
    <source>
        <dbReference type="Proteomes" id="UP001154282"/>
    </source>
</evidence>
<name>A0AAV0LAT9_9ROSI</name>
<accession>A0AAV0LAT9</accession>
<evidence type="ECO:0000256" key="1">
    <source>
        <dbReference type="SAM" id="MobiDB-lite"/>
    </source>
</evidence>
<evidence type="ECO:0000313" key="4">
    <source>
        <dbReference type="EMBL" id="CAI0449586.1"/>
    </source>
</evidence>
<reference evidence="3" key="1">
    <citation type="submission" date="2022-08" db="EMBL/GenBank/DDBJ databases">
        <authorList>
            <person name="Gutierrez-Valencia J."/>
        </authorList>
    </citation>
    <scope>NUCLEOTIDE SEQUENCE</scope>
</reference>
<evidence type="ECO:0000313" key="2">
    <source>
        <dbReference type="EMBL" id="CAI0429706.1"/>
    </source>
</evidence>
<gene>
    <name evidence="2" type="ORF">LITE_LOCUS22259</name>
    <name evidence="3" type="ORF">LITE_LOCUS22745</name>
    <name evidence="4" type="ORF">LITE_LOCUS30242</name>
</gene>
<keyword evidence="5" id="KW-1185">Reference proteome</keyword>
<dbReference type="EMBL" id="CAMGYJ010000006">
    <property type="protein sequence ID" value="CAI0430755.1"/>
    <property type="molecule type" value="Genomic_DNA"/>
</dbReference>
<protein>
    <submittedName>
        <fullName evidence="3">Uncharacterized protein</fullName>
    </submittedName>
</protein>
<evidence type="ECO:0000313" key="3">
    <source>
        <dbReference type="EMBL" id="CAI0430755.1"/>
    </source>
</evidence>
<proteinExistence type="predicted"/>
<dbReference type="Proteomes" id="UP001154282">
    <property type="component" value="Unassembled WGS sequence"/>
</dbReference>
<organism evidence="3 5">
    <name type="scientific">Linum tenue</name>
    <dbReference type="NCBI Taxonomy" id="586396"/>
    <lineage>
        <taxon>Eukaryota</taxon>
        <taxon>Viridiplantae</taxon>
        <taxon>Streptophyta</taxon>
        <taxon>Embryophyta</taxon>
        <taxon>Tracheophyta</taxon>
        <taxon>Spermatophyta</taxon>
        <taxon>Magnoliopsida</taxon>
        <taxon>eudicotyledons</taxon>
        <taxon>Gunneridae</taxon>
        <taxon>Pentapetalae</taxon>
        <taxon>rosids</taxon>
        <taxon>fabids</taxon>
        <taxon>Malpighiales</taxon>
        <taxon>Linaceae</taxon>
        <taxon>Linum</taxon>
    </lineage>
</organism>
<dbReference type="EMBL" id="CAMGYJ010000006">
    <property type="protein sequence ID" value="CAI0429706.1"/>
    <property type="molecule type" value="Genomic_DNA"/>
</dbReference>
<dbReference type="AlphaFoldDB" id="A0AAV0LAT9"/>
<feature type="non-terminal residue" evidence="3">
    <location>
        <position position="1"/>
    </location>
</feature>
<sequence length="55" mass="6086">ANEDPAQNPLFPSIANEDPAQNPLFPSIANEDLPPPPQLFPELDELKKNQFSCLL</sequence>
<feature type="region of interest" description="Disordered" evidence="1">
    <location>
        <begin position="1"/>
        <end position="37"/>
    </location>
</feature>
<dbReference type="EMBL" id="CAMGYJ010000007">
    <property type="protein sequence ID" value="CAI0449586.1"/>
    <property type="molecule type" value="Genomic_DNA"/>
</dbReference>
<comment type="caution">
    <text evidence="3">The sequence shown here is derived from an EMBL/GenBank/DDBJ whole genome shotgun (WGS) entry which is preliminary data.</text>
</comment>